<dbReference type="PANTHER" id="PTHR43133:SF63">
    <property type="entry name" value="RNA POLYMERASE SIGMA FACTOR FECI-RELATED"/>
    <property type="match status" value="1"/>
</dbReference>
<dbReference type="InterPro" id="IPR039425">
    <property type="entry name" value="RNA_pol_sigma-70-like"/>
</dbReference>
<protein>
    <submittedName>
        <fullName evidence="7">RNA polymerase sigma-70 factor (ECF subfamily)</fullName>
    </submittedName>
</protein>
<dbReference type="Pfam" id="PF08281">
    <property type="entry name" value="Sigma70_r4_2"/>
    <property type="match status" value="1"/>
</dbReference>
<dbReference type="Gene3D" id="1.10.1740.10">
    <property type="match status" value="1"/>
</dbReference>
<dbReference type="InterPro" id="IPR036388">
    <property type="entry name" value="WH-like_DNA-bd_sf"/>
</dbReference>
<dbReference type="PANTHER" id="PTHR43133">
    <property type="entry name" value="RNA POLYMERASE ECF-TYPE SIGMA FACTO"/>
    <property type="match status" value="1"/>
</dbReference>
<proteinExistence type="inferred from homology"/>
<dbReference type="Proteomes" id="UP000252893">
    <property type="component" value="Unassembled WGS sequence"/>
</dbReference>
<name>A0A366E1M7_9HYPH</name>
<evidence type="ECO:0000256" key="4">
    <source>
        <dbReference type="ARBA" id="ARBA00023163"/>
    </source>
</evidence>
<dbReference type="EMBL" id="QNRH01000003">
    <property type="protein sequence ID" value="RBO95699.1"/>
    <property type="molecule type" value="Genomic_DNA"/>
</dbReference>
<dbReference type="InterPro" id="IPR013249">
    <property type="entry name" value="RNA_pol_sigma70_r4_t2"/>
</dbReference>
<keyword evidence="3" id="KW-0731">Sigma factor</keyword>
<dbReference type="SUPFAM" id="SSF88946">
    <property type="entry name" value="Sigma2 domain of RNA polymerase sigma factors"/>
    <property type="match status" value="1"/>
</dbReference>
<dbReference type="CDD" id="cd06171">
    <property type="entry name" value="Sigma70_r4"/>
    <property type="match status" value="1"/>
</dbReference>
<evidence type="ECO:0000313" key="7">
    <source>
        <dbReference type="EMBL" id="RBO95699.1"/>
    </source>
</evidence>
<keyword evidence="2" id="KW-0805">Transcription regulation</keyword>
<dbReference type="InterPro" id="IPR013325">
    <property type="entry name" value="RNA_pol_sigma_r2"/>
</dbReference>
<sequence>MIINVILFDDITVISWEFYKAALYKSCLFGENVMNWDLQDLFRRHATDIARFLRQKGHDPETIKDITQDTFLRIHGTEKRSEIKNIRSYLFRIADNLAKDYFRAAKAKNRYFGSAETFDAADEAPDQERVTDYRQRLALLEKAIATLPPRQRDVFLMHKFDGLSHTEIAQKLGITRSGVEKLIMKALAHCREHLGEHLE</sequence>
<dbReference type="InterPro" id="IPR014284">
    <property type="entry name" value="RNA_pol_sigma-70_dom"/>
</dbReference>
<reference evidence="7 8" key="1">
    <citation type="submission" date="2018-06" db="EMBL/GenBank/DDBJ databases">
        <title>Genomic Encyclopedia of Type Strains, Phase IV (KMG-IV): sequencing the most valuable type-strain genomes for metagenomic binning, comparative biology and taxonomic classification.</title>
        <authorList>
            <person name="Goeker M."/>
        </authorList>
    </citation>
    <scope>NUCLEOTIDE SEQUENCE [LARGE SCALE GENOMIC DNA]</scope>
    <source>
        <strain evidence="7 8">DSM 25619</strain>
    </source>
</reference>
<dbReference type="NCBIfam" id="TIGR02937">
    <property type="entry name" value="sigma70-ECF"/>
    <property type="match status" value="1"/>
</dbReference>
<keyword evidence="4" id="KW-0804">Transcription</keyword>
<accession>A0A366E1M7</accession>
<dbReference type="Pfam" id="PF04542">
    <property type="entry name" value="Sigma70_r2"/>
    <property type="match status" value="1"/>
</dbReference>
<dbReference type="GO" id="GO:0006352">
    <property type="term" value="P:DNA-templated transcription initiation"/>
    <property type="evidence" value="ECO:0007669"/>
    <property type="project" value="InterPro"/>
</dbReference>
<comment type="similarity">
    <text evidence="1">Belongs to the sigma-70 factor family. ECF subfamily.</text>
</comment>
<evidence type="ECO:0000256" key="1">
    <source>
        <dbReference type="ARBA" id="ARBA00010641"/>
    </source>
</evidence>
<dbReference type="GO" id="GO:0003677">
    <property type="term" value="F:DNA binding"/>
    <property type="evidence" value="ECO:0007669"/>
    <property type="project" value="InterPro"/>
</dbReference>
<keyword evidence="8" id="KW-1185">Reference proteome</keyword>
<evidence type="ECO:0000259" key="6">
    <source>
        <dbReference type="Pfam" id="PF08281"/>
    </source>
</evidence>
<dbReference type="OrthoDB" id="9794372at2"/>
<organism evidence="7 8">
    <name type="scientific">Pseudochrobactrum asaccharolyticum</name>
    <dbReference type="NCBI Taxonomy" id="354351"/>
    <lineage>
        <taxon>Bacteria</taxon>
        <taxon>Pseudomonadati</taxon>
        <taxon>Pseudomonadota</taxon>
        <taxon>Alphaproteobacteria</taxon>
        <taxon>Hyphomicrobiales</taxon>
        <taxon>Brucellaceae</taxon>
        <taxon>Pseudochrobactrum</taxon>
    </lineage>
</organism>
<evidence type="ECO:0000256" key="2">
    <source>
        <dbReference type="ARBA" id="ARBA00023015"/>
    </source>
</evidence>
<dbReference type="GO" id="GO:0016987">
    <property type="term" value="F:sigma factor activity"/>
    <property type="evidence" value="ECO:0007669"/>
    <property type="project" value="UniProtKB-KW"/>
</dbReference>
<evidence type="ECO:0000259" key="5">
    <source>
        <dbReference type="Pfam" id="PF04542"/>
    </source>
</evidence>
<dbReference type="AlphaFoldDB" id="A0A366E1M7"/>
<dbReference type="RefSeq" id="WP_113944225.1">
    <property type="nucleotide sequence ID" value="NZ_JBHEEG010000004.1"/>
</dbReference>
<dbReference type="InterPro" id="IPR013324">
    <property type="entry name" value="RNA_pol_sigma_r3/r4-like"/>
</dbReference>
<dbReference type="Gene3D" id="1.10.10.10">
    <property type="entry name" value="Winged helix-like DNA-binding domain superfamily/Winged helix DNA-binding domain"/>
    <property type="match status" value="1"/>
</dbReference>
<feature type="domain" description="RNA polymerase sigma-70 region 2" evidence="5">
    <location>
        <begin position="41"/>
        <end position="106"/>
    </location>
</feature>
<feature type="domain" description="RNA polymerase sigma factor 70 region 4 type 2" evidence="6">
    <location>
        <begin position="139"/>
        <end position="190"/>
    </location>
</feature>
<evidence type="ECO:0000256" key="3">
    <source>
        <dbReference type="ARBA" id="ARBA00023082"/>
    </source>
</evidence>
<dbReference type="InterPro" id="IPR007627">
    <property type="entry name" value="RNA_pol_sigma70_r2"/>
</dbReference>
<gene>
    <name evidence="7" type="ORF">DFR47_103263</name>
</gene>
<evidence type="ECO:0000313" key="8">
    <source>
        <dbReference type="Proteomes" id="UP000252893"/>
    </source>
</evidence>
<dbReference type="SUPFAM" id="SSF88659">
    <property type="entry name" value="Sigma3 and sigma4 domains of RNA polymerase sigma factors"/>
    <property type="match status" value="1"/>
</dbReference>
<comment type="caution">
    <text evidence="7">The sequence shown here is derived from an EMBL/GenBank/DDBJ whole genome shotgun (WGS) entry which is preliminary data.</text>
</comment>